<evidence type="ECO:0000313" key="2">
    <source>
        <dbReference type="EMBL" id="KAK4038843.1"/>
    </source>
</evidence>
<comment type="caution">
    <text evidence="2">The sequence shown here is derived from an EMBL/GenBank/DDBJ whole genome shotgun (WGS) entry which is preliminary data.</text>
</comment>
<feature type="compositionally biased region" description="Basic and acidic residues" evidence="1">
    <location>
        <begin position="290"/>
        <end position="301"/>
    </location>
</feature>
<sequence>METIHESRHKTTGMLPEAALFSVVRPNQWTTDVVVSAAMDGLTGRSSSLKMPLTRKTSFRVREWVKRSNSTRTTTATTGMSASGSLKAHIKHLGGGRLDEVEVEGTANNTTLLAPVPKRALRSRASSIESRATQWLDFYTGSPDASKPQGQPLPKPRPSDEQPSQRQRAGSNADLRPAPLRVPSSERAGSAGSPTPTPPPKPLTRKNSKWKPLPNLPAQLAGLGQFEMDTAVTKAAGAERGRESEPATASRSEEKPALEQSDPGFLPIFRFDSPPPTPDSDAGGAARAHVNKDKGKGRSEEGTPPPEPGLDKARAREKIQQNAEAEDSVRHTRQERIWLHVNYRGEAPFLQAWGLDIAKMADRLEGLAILRELIQAEVEERAVEGPQGAVQGSTLI</sequence>
<proteinExistence type="predicted"/>
<feature type="region of interest" description="Disordered" evidence="1">
    <location>
        <begin position="138"/>
        <end position="329"/>
    </location>
</feature>
<feature type="compositionally biased region" description="Polar residues" evidence="1">
    <location>
        <begin position="161"/>
        <end position="170"/>
    </location>
</feature>
<evidence type="ECO:0000313" key="3">
    <source>
        <dbReference type="Proteomes" id="UP001303115"/>
    </source>
</evidence>
<reference evidence="3" key="1">
    <citation type="journal article" date="2023" name="Mol. Phylogenet. Evol.">
        <title>Genome-scale phylogeny and comparative genomics of the fungal order Sordariales.</title>
        <authorList>
            <person name="Hensen N."/>
            <person name="Bonometti L."/>
            <person name="Westerberg I."/>
            <person name="Brannstrom I.O."/>
            <person name="Guillou S."/>
            <person name="Cros-Aarteil S."/>
            <person name="Calhoun S."/>
            <person name="Haridas S."/>
            <person name="Kuo A."/>
            <person name="Mondo S."/>
            <person name="Pangilinan J."/>
            <person name="Riley R."/>
            <person name="LaButti K."/>
            <person name="Andreopoulos B."/>
            <person name="Lipzen A."/>
            <person name="Chen C."/>
            <person name="Yan M."/>
            <person name="Daum C."/>
            <person name="Ng V."/>
            <person name="Clum A."/>
            <person name="Steindorff A."/>
            <person name="Ohm R.A."/>
            <person name="Martin F."/>
            <person name="Silar P."/>
            <person name="Natvig D.O."/>
            <person name="Lalanne C."/>
            <person name="Gautier V."/>
            <person name="Ament-Velasquez S.L."/>
            <person name="Kruys A."/>
            <person name="Hutchinson M.I."/>
            <person name="Powell A.J."/>
            <person name="Barry K."/>
            <person name="Miller A.N."/>
            <person name="Grigoriev I.V."/>
            <person name="Debuchy R."/>
            <person name="Gladieux P."/>
            <person name="Hiltunen Thoren M."/>
            <person name="Johannesson H."/>
        </authorList>
    </citation>
    <scope>NUCLEOTIDE SEQUENCE [LARGE SCALE GENOMIC DNA]</scope>
    <source>
        <strain evidence="3">CBS 284.82</strain>
    </source>
</reference>
<feature type="compositionally biased region" description="Basic and acidic residues" evidence="1">
    <location>
        <begin position="237"/>
        <end position="257"/>
    </location>
</feature>
<feature type="compositionally biased region" description="Basic and acidic residues" evidence="1">
    <location>
        <begin position="309"/>
        <end position="319"/>
    </location>
</feature>
<evidence type="ECO:0000256" key="1">
    <source>
        <dbReference type="SAM" id="MobiDB-lite"/>
    </source>
</evidence>
<dbReference type="AlphaFoldDB" id="A0AAN6SQZ4"/>
<dbReference type="Proteomes" id="UP001303115">
    <property type="component" value="Unassembled WGS sequence"/>
</dbReference>
<protein>
    <submittedName>
        <fullName evidence="2">Uncharacterized protein</fullName>
    </submittedName>
</protein>
<gene>
    <name evidence="2" type="ORF">C8A01DRAFT_17080</name>
</gene>
<accession>A0AAN6SQZ4</accession>
<organism evidence="2 3">
    <name type="scientific">Parachaetomium inaequale</name>
    <dbReference type="NCBI Taxonomy" id="2588326"/>
    <lineage>
        <taxon>Eukaryota</taxon>
        <taxon>Fungi</taxon>
        <taxon>Dikarya</taxon>
        <taxon>Ascomycota</taxon>
        <taxon>Pezizomycotina</taxon>
        <taxon>Sordariomycetes</taxon>
        <taxon>Sordariomycetidae</taxon>
        <taxon>Sordariales</taxon>
        <taxon>Chaetomiaceae</taxon>
        <taxon>Parachaetomium</taxon>
    </lineage>
</organism>
<keyword evidence="3" id="KW-1185">Reference proteome</keyword>
<name>A0AAN6SQZ4_9PEZI</name>
<dbReference type="EMBL" id="MU854417">
    <property type="protein sequence ID" value="KAK4038843.1"/>
    <property type="molecule type" value="Genomic_DNA"/>
</dbReference>